<dbReference type="InterPro" id="IPR023214">
    <property type="entry name" value="HAD_sf"/>
</dbReference>
<dbReference type="AlphaFoldDB" id="A0AA48L036"/>
<dbReference type="SUPFAM" id="SSF56784">
    <property type="entry name" value="HAD-like"/>
    <property type="match status" value="1"/>
</dbReference>
<evidence type="ECO:0000256" key="6">
    <source>
        <dbReference type="SAM" id="Phobius"/>
    </source>
</evidence>
<dbReference type="SFLD" id="SFLDF00027">
    <property type="entry name" value="p-type_atpase"/>
    <property type="match status" value="1"/>
</dbReference>
<proteinExistence type="predicted"/>
<dbReference type="GO" id="GO:0016887">
    <property type="term" value="F:ATP hydrolysis activity"/>
    <property type="evidence" value="ECO:0007669"/>
    <property type="project" value="InterPro"/>
</dbReference>
<dbReference type="GO" id="GO:0005524">
    <property type="term" value="F:ATP binding"/>
    <property type="evidence" value="ECO:0007669"/>
    <property type="project" value="InterPro"/>
</dbReference>
<keyword evidence="5 6" id="KW-0472">Membrane</keyword>
<evidence type="ECO:0000256" key="2">
    <source>
        <dbReference type="ARBA" id="ARBA00022692"/>
    </source>
</evidence>
<feature type="transmembrane region" description="Helical" evidence="6">
    <location>
        <begin position="736"/>
        <end position="756"/>
    </location>
</feature>
<feature type="transmembrane region" description="Helical" evidence="6">
    <location>
        <begin position="705"/>
        <end position="724"/>
    </location>
</feature>
<evidence type="ECO:0000259" key="7">
    <source>
        <dbReference type="Pfam" id="PF00122"/>
    </source>
</evidence>
<dbReference type="SUPFAM" id="SSF81653">
    <property type="entry name" value="Calcium ATPase, transduction domain A"/>
    <property type="match status" value="1"/>
</dbReference>
<dbReference type="PROSITE" id="PS00154">
    <property type="entry name" value="ATPASE_E1_E2"/>
    <property type="match status" value="1"/>
</dbReference>
<feature type="transmembrane region" description="Helical" evidence="6">
    <location>
        <begin position="57"/>
        <end position="75"/>
    </location>
</feature>
<evidence type="ECO:0000256" key="5">
    <source>
        <dbReference type="ARBA" id="ARBA00023136"/>
    </source>
</evidence>
<dbReference type="NCBIfam" id="TIGR01494">
    <property type="entry name" value="ATPase_P-type"/>
    <property type="match status" value="2"/>
</dbReference>
<organism evidence="8">
    <name type="scientific">Candidatus Paraimprobicoccus trichonymphae</name>
    <dbReference type="NCBI Taxonomy" id="3033793"/>
    <lineage>
        <taxon>Bacteria</taxon>
        <taxon>Bacillati</taxon>
        <taxon>Bacillota</taxon>
        <taxon>Clostridia</taxon>
        <taxon>Candidatus Paraimprobicoccus</taxon>
    </lineage>
</organism>
<comment type="subcellular location">
    <subcellularLocation>
        <location evidence="1">Membrane</location>
        <topology evidence="1">Multi-pass membrane protein</topology>
    </subcellularLocation>
</comment>
<dbReference type="PRINTS" id="PR00119">
    <property type="entry name" value="CATATPASE"/>
</dbReference>
<dbReference type="Pfam" id="PF00702">
    <property type="entry name" value="Hydrolase"/>
    <property type="match status" value="1"/>
</dbReference>
<dbReference type="KEGG" id="ptrh:RsTaC01_0842"/>
<protein>
    <submittedName>
        <fullName evidence="8">Cation-translocating P-type ATPase</fullName>
    </submittedName>
</protein>
<feature type="transmembrane region" description="Helical" evidence="6">
    <location>
        <begin position="229"/>
        <end position="247"/>
    </location>
</feature>
<keyword evidence="2 6" id="KW-0812">Transmembrane</keyword>
<dbReference type="Gene3D" id="3.40.1110.10">
    <property type="entry name" value="Calcium-transporting ATPase, cytoplasmic domain N"/>
    <property type="match status" value="1"/>
</dbReference>
<evidence type="ECO:0000313" key="8">
    <source>
        <dbReference type="EMBL" id="BED92924.1"/>
    </source>
</evidence>
<dbReference type="PANTHER" id="PTHR42861">
    <property type="entry name" value="CALCIUM-TRANSPORTING ATPASE"/>
    <property type="match status" value="1"/>
</dbReference>
<dbReference type="InterPro" id="IPR059000">
    <property type="entry name" value="ATPase_P-type_domA"/>
</dbReference>
<keyword evidence="4 6" id="KW-1133">Transmembrane helix</keyword>
<feature type="domain" description="P-type ATPase A" evidence="7">
    <location>
        <begin position="113"/>
        <end position="212"/>
    </location>
</feature>
<sequence>MLIIILLYSVIKIFRSFKMNEMGLSNDQVKLKIEQNQVNVDKSIITRSISDILKSNLFTLFNFVNLVLFFMVLYTRSYKDLLFIGVAVCNFVISVFQEIRSKRTIDKLSLVNSKNTTVIRDGKELKIKKEEVVLEDIILIHSGEQIVADSVLVSGNCEVNESFITGESDLISKSDGDKLLAGSFIVSANDKCVSKVEKVGENNYSAKILSGVKNIKNTESEIMRTVKRIIKYISIIIIPIGIILFGKQLTINNHDLNPAIIAVSAALISMIPEGLVLLISSVLSAGVLKLSKIKILVQDIYCIETLAKIDVLCLDKTGTLTENKLELVDIVSHINNPSDKIDKILELLAYNLNDTNNQVLEVIKSKFRKNESDLLKAKRTVNFSSERKYSGIYIENHASYIIGAGEFVFKNNQEVIDLVEKYSEHRVIVLAESRNDFKEKNGLPDNLNLVALILLKDKLRKNSKEILDYFKKESVEVKVISGDNAKSVSKIAKNLDLENYESYVNLNDLKHDEKLKDLVEKNSIFGRVSPIQKQLIIKELKRSNHTVAMIGDGINDVLALREADCSITVANGSETARTISHIVLLNSDFSSLKTIFLEGRQAINNIQRSASIFLVKTIYSVLLAVLFLFISAPYPFSPIQMTLISSLTIGLPSFVLALEKNKIKVEKNLLRNIIKKSFPTALLVFLAVLFCIFIYKLSFLRLTKQYYSILCVFVTAFIQIMFLYRLSVPLNNFRKFLIIFISVSFVAISIIFRNIFFS</sequence>
<dbReference type="InterPro" id="IPR023298">
    <property type="entry name" value="ATPase_P-typ_TM_dom_sf"/>
</dbReference>
<dbReference type="InterPro" id="IPR036412">
    <property type="entry name" value="HAD-like_sf"/>
</dbReference>
<gene>
    <name evidence="8" type="ORF">RsTaC01_0842</name>
</gene>
<dbReference type="InterPro" id="IPR008250">
    <property type="entry name" value="ATPase_P-typ_transduc_dom_A_sf"/>
</dbReference>
<feature type="transmembrane region" description="Helical" evidence="6">
    <location>
        <begin position="610"/>
        <end position="632"/>
    </location>
</feature>
<feature type="transmembrane region" description="Helical" evidence="6">
    <location>
        <begin position="81"/>
        <end position="99"/>
    </location>
</feature>
<dbReference type="Gene3D" id="2.70.150.10">
    <property type="entry name" value="Calcium-transporting ATPase, cytoplasmic transduction domain A"/>
    <property type="match status" value="1"/>
</dbReference>
<dbReference type="EMBL" id="AP027925">
    <property type="protein sequence ID" value="BED92924.1"/>
    <property type="molecule type" value="Genomic_DNA"/>
</dbReference>
<feature type="transmembrane region" description="Helical" evidence="6">
    <location>
        <begin position="678"/>
        <end position="699"/>
    </location>
</feature>
<dbReference type="InterPro" id="IPR023299">
    <property type="entry name" value="ATPase_P-typ_cyto_dom_N"/>
</dbReference>
<dbReference type="Gene3D" id="3.40.50.1000">
    <property type="entry name" value="HAD superfamily/HAD-like"/>
    <property type="match status" value="1"/>
</dbReference>
<name>A0AA48L036_9FIRM</name>
<dbReference type="Gene3D" id="1.20.1110.10">
    <property type="entry name" value="Calcium-transporting ATPase, transmembrane domain"/>
    <property type="match status" value="1"/>
</dbReference>
<reference evidence="8" key="1">
    <citation type="journal article" date="2023" name="ISME J.">
        <title>Emergence of putative energy parasites within Clostridia revealed by genome analysis of a novel endosymbiotic clade.</title>
        <authorList>
            <person name="Takahashi K."/>
            <person name="Kuwahara H."/>
            <person name="Horikawa Y."/>
            <person name="Izawa K."/>
            <person name="Kato D."/>
            <person name="Inagaki T."/>
            <person name="Yuki M."/>
            <person name="Ohkuma M."/>
            <person name="Hongoh Y."/>
        </authorList>
    </citation>
    <scope>NUCLEOTIDE SEQUENCE</scope>
    <source>
        <strain evidence="8">RsTa-C01</strain>
    </source>
</reference>
<dbReference type="InterPro" id="IPR044492">
    <property type="entry name" value="P_typ_ATPase_HD_dom"/>
</dbReference>
<dbReference type="SFLD" id="SFLDS00003">
    <property type="entry name" value="Haloacid_Dehalogenase"/>
    <property type="match status" value="1"/>
</dbReference>
<feature type="transmembrane region" description="Helical" evidence="6">
    <location>
        <begin position="638"/>
        <end position="658"/>
    </location>
</feature>
<dbReference type="Proteomes" id="UP001335720">
    <property type="component" value="Chromosome"/>
</dbReference>
<dbReference type="GO" id="GO:0016020">
    <property type="term" value="C:membrane"/>
    <property type="evidence" value="ECO:0007669"/>
    <property type="project" value="UniProtKB-SubCell"/>
</dbReference>
<feature type="transmembrane region" description="Helical" evidence="6">
    <location>
        <begin position="259"/>
        <end position="288"/>
    </location>
</feature>
<evidence type="ECO:0000256" key="1">
    <source>
        <dbReference type="ARBA" id="ARBA00004141"/>
    </source>
</evidence>
<accession>A0AA48L036</accession>
<dbReference type="SFLD" id="SFLDG00002">
    <property type="entry name" value="C1.7:_P-type_atpase_like"/>
    <property type="match status" value="1"/>
</dbReference>
<evidence type="ECO:0000256" key="4">
    <source>
        <dbReference type="ARBA" id="ARBA00022989"/>
    </source>
</evidence>
<dbReference type="InterPro" id="IPR018303">
    <property type="entry name" value="ATPase_P-typ_P_site"/>
</dbReference>
<dbReference type="InterPro" id="IPR001757">
    <property type="entry name" value="P_typ_ATPase"/>
</dbReference>
<evidence type="ECO:0000256" key="3">
    <source>
        <dbReference type="ARBA" id="ARBA00022967"/>
    </source>
</evidence>
<dbReference type="SUPFAM" id="SSF81665">
    <property type="entry name" value="Calcium ATPase, transmembrane domain M"/>
    <property type="match status" value="1"/>
</dbReference>
<keyword evidence="3" id="KW-1278">Translocase</keyword>
<dbReference type="Pfam" id="PF00122">
    <property type="entry name" value="E1-E2_ATPase"/>
    <property type="match status" value="1"/>
</dbReference>